<evidence type="ECO:0000256" key="1">
    <source>
        <dbReference type="SAM" id="MobiDB-lite"/>
    </source>
</evidence>
<sequence length="63" mass="6790">MVSVLPRGDENGCDDREDAEDDLKSTWTERSAEPFLEDHASSVAVGAVLGRRPICESSSSDPP</sequence>
<proteinExistence type="predicted"/>
<protein>
    <submittedName>
        <fullName evidence="2">Uncharacterized protein</fullName>
    </submittedName>
</protein>
<organism evidence="2 3">
    <name type="scientific">Cryptosporangium minutisporangium</name>
    <dbReference type="NCBI Taxonomy" id="113569"/>
    <lineage>
        <taxon>Bacteria</taxon>
        <taxon>Bacillati</taxon>
        <taxon>Actinomycetota</taxon>
        <taxon>Actinomycetes</taxon>
        <taxon>Cryptosporangiales</taxon>
        <taxon>Cryptosporangiaceae</taxon>
        <taxon>Cryptosporangium</taxon>
    </lineage>
</organism>
<feature type="region of interest" description="Disordered" evidence="1">
    <location>
        <begin position="1"/>
        <end position="24"/>
    </location>
</feature>
<name>A0ABP6SSP8_9ACTN</name>
<dbReference type="EMBL" id="BAAAYN010000006">
    <property type="protein sequence ID" value="GAA3383595.1"/>
    <property type="molecule type" value="Genomic_DNA"/>
</dbReference>
<keyword evidence="3" id="KW-1185">Reference proteome</keyword>
<accession>A0ABP6SSP8</accession>
<comment type="caution">
    <text evidence="2">The sequence shown here is derived from an EMBL/GenBank/DDBJ whole genome shotgun (WGS) entry which is preliminary data.</text>
</comment>
<gene>
    <name evidence="2" type="ORF">GCM10020369_10040</name>
</gene>
<dbReference type="Proteomes" id="UP001501676">
    <property type="component" value="Unassembled WGS sequence"/>
</dbReference>
<evidence type="ECO:0000313" key="3">
    <source>
        <dbReference type="Proteomes" id="UP001501676"/>
    </source>
</evidence>
<reference evidence="3" key="1">
    <citation type="journal article" date="2019" name="Int. J. Syst. Evol. Microbiol.">
        <title>The Global Catalogue of Microorganisms (GCM) 10K type strain sequencing project: providing services to taxonomists for standard genome sequencing and annotation.</title>
        <authorList>
            <consortium name="The Broad Institute Genomics Platform"/>
            <consortium name="The Broad Institute Genome Sequencing Center for Infectious Disease"/>
            <person name="Wu L."/>
            <person name="Ma J."/>
        </authorList>
    </citation>
    <scope>NUCLEOTIDE SEQUENCE [LARGE SCALE GENOMIC DNA]</scope>
    <source>
        <strain evidence="3">JCM 9458</strain>
    </source>
</reference>
<evidence type="ECO:0000313" key="2">
    <source>
        <dbReference type="EMBL" id="GAA3383595.1"/>
    </source>
</evidence>